<sequence length="52" mass="5986">MLDSVVKERLAESFVSTEARILKRPVYLSSGYFQKFSKFPLQLQPLALPISR</sequence>
<proteinExistence type="predicted"/>
<gene>
    <name evidence="1" type="ORF">PSEBR_m1597</name>
</gene>
<dbReference type="EMBL" id="CP002585">
    <property type="protein sequence ID" value="AEA71551.1"/>
    <property type="molecule type" value="Genomic_DNA"/>
</dbReference>
<dbReference type="KEGG" id="pba:PSEBR_m1597"/>
<dbReference type="AlphaFoldDB" id="F2KM08"/>
<name>F2KM08_PSEBN</name>
<evidence type="ECO:0000313" key="2">
    <source>
        <dbReference type="Proteomes" id="UP000006692"/>
    </source>
</evidence>
<evidence type="ECO:0000313" key="1">
    <source>
        <dbReference type="EMBL" id="AEA71551.1"/>
    </source>
</evidence>
<accession>F2KM08</accession>
<dbReference type="HOGENOM" id="CLU_3083692_0_0_6"/>
<protein>
    <submittedName>
        <fullName evidence="1">Uncharacterized protein</fullName>
    </submittedName>
</protein>
<dbReference type="Proteomes" id="UP000006692">
    <property type="component" value="Chromosome"/>
</dbReference>
<organism evidence="1 2">
    <name type="scientific">Pseudomonas brassicacearum (strain NFM421)</name>
    <dbReference type="NCBI Taxonomy" id="994484"/>
    <lineage>
        <taxon>Bacteria</taxon>
        <taxon>Pseudomonadati</taxon>
        <taxon>Pseudomonadota</taxon>
        <taxon>Gammaproteobacteria</taxon>
        <taxon>Pseudomonadales</taxon>
        <taxon>Pseudomonadaceae</taxon>
        <taxon>Pseudomonas</taxon>
    </lineage>
</organism>
<reference key="2">
    <citation type="submission" date="2011-03" db="EMBL/GenBank/DDBJ databases">
        <title>Complete Genome Sequence of a beneficial plant roots-associated bacterium Pseudomonas brassicacearum.</title>
        <authorList>
            <person name="Ortet P."/>
            <person name="Barakat M."/>
            <person name="Lalaouna D."/>
            <person name="Fochesato S."/>
            <person name="Barbe V."/>
            <person name="Santaella C."/>
            <person name="Heulin T."/>
            <person name="Achouak W."/>
        </authorList>
    </citation>
    <scope>NUCLEOTIDE SEQUENCE</scope>
    <source>
        <strain>NFM421</strain>
    </source>
</reference>
<reference evidence="1 2" key="1">
    <citation type="journal article" date="2011" name="J. Bacteriol.">
        <title>Complete genome sequence of a beneficial plant root-associated bacterium, Pseudomonas brassicacearum.</title>
        <authorList>
            <person name="Ortet P."/>
            <person name="Barakat M."/>
            <person name="Lalaouna D."/>
            <person name="Fochesato S."/>
            <person name="Barbe V."/>
            <person name="Vacherie B."/>
            <person name="Santaella C."/>
            <person name="Heulin T."/>
            <person name="Achouak W."/>
        </authorList>
    </citation>
    <scope>NUCLEOTIDE SEQUENCE [LARGE SCALE GENOMIC DNA]</scope>
    <source>
        <strain evidence="1 2">NFM421</strain>
    </source>
</reference>